<dbReference type="PANTHER" id="PTHR23292:SF6">
    <property type="entry name" value="FI16602P1-RELATED"/>
    <property type="match status" value="1"/>
</dbReference>
<dbReference type="EMBL" id="JANBPU010000009">
    <property type="protein sequence ID" value="KAJ1920816.1"/>
    <property type="molecule type" value="Genomic_DNA"/>
</dbReference>
<evidence type="ECO:0000256" key="5">
    <source>
        <dbReference type="ARBA" id="ARBA00023136"/>
    </source>
</evidence>
<keyword evidence="3" id="KW-0479">Metal-binding</keyword>
<dbReference type="GO" id="GO:0016020">
    <property type="term" value="C:membrane"/>
    <property type="evidence" value="ECO:0007669"/>
    <property type="project" value="UniProtKB-SubCell"/>
</dbReference>
<dbReference type="GO" id="GO:0008270">
    <property type="term" value="F:zinc ion binding"/>
    <property type="evidence" value="ECO:0007669"/>
    <property type="project" value="TreeGrafter"/>
</dbReference>
<protein>
    <recommendedName>
        <fullName evidence="7">LITAF domain-containing protein</fullName>
    </recommendedName>
</protein>
<comment type="caution">
    <text evidence="8">The sequence shown here is derived from an EMBL/GenBank/DDBJ whole genome shotgun (WGS) entry which is preliminary data.</text>
</comment>
<dbReference type="InterPro" id="IPR006629">
    <property type="entry name" value="LITAF"/>
</dbReference>
<keyword evidence="9" id="KW-1185">Reference proteome</keyword>
<gene>
    <name evidence="8" type="ORF">H4219_001052</name>
</gene>
<evidence type="ECO:0000256" key="2">
    <source>
        <dbReference type="ARBA" id="ARBA00005975"/>
    </source>
</evidence>
<dbReference type="PANTHER" id="PTHR23292">
    <property type="entry name" value="LIPOPOLYSACCHARIDE-INDUCED TUMOR NECROSIS FACTOR-ALPHA FACTOR"/>
    <property type="match status" value="1"/>
</dbReference>
<evidence type="ECO:0000256" key="4">
    <source>
        <dbReference type="ARBA" id="ARBA00022833"/>
    </source>
</evidence>
<name>A0A9W8A1Z7_9FUNG</name>
<evidence type="ECO:0000259" key="7">
    <source>
        <dbReference type="PROSITE" id="PS51837"/>
    </source>
</evidence>
<dbReference type="OrthoDB" id="5599753at2759"/>
<feature type="compositionally biased region" description="Low complexity" evidence="6">
    <location>
        <begin position="166"/>
        <end position="180"/>
    </location>
</feature>
<sequence>MDMGNPENEKISFPTPEASNVGHPYHQTPDHPPAYIPDEAAKSSGPAPSQAPPVAAALSSPTGQGQSQGPTADRAAAGSNEKHEPGDFVGIISCPSCRQNVNPITKKEIGTKVLGWSVAIGIVFFPLMCIPCCIDSLKDTKYYCPKCNVCFNDMPKFLQPQPQQPYPQQVPQQQQQQQVI</sequence>
<dbReference type="AlphaFoldDB" id="A0A9W8A1Z7"/>
<accession>A0A9W8A1Z7</accession>
<reference evidence="8" key="1">
    <citation type="submission" date="2022-07" db="EMBL/GenBank/DDBJ databases">
        <title>Phylogenomic reconstructions and comparative analyses of Kickxellomycotina fungi.</title>
        <authorList>
            <person name="Reynolds N.K."/>
            <person name="Stajich J.E."/>
            <person name="Barry K."/>
            <person name="Grigoriev I.V."/>
            <person name="Crous P."/>
            <person name="Smith M.E."/>
        </authorList>
    </citation>
    <scope>NUCLEOTIDE SEQUENCE</scope>
    <source>
        <strain evidence="8">NBRC 100468</strain>
    </source>
</reference>
<dbReference type="InterPro" id="IPR037519">
    <property type="entry name" value="LITAF_fam"/>
</dbReference>
<evidence type="ECO:0000313" key="9">
    <source>
        <dbReference type="Proteomes" id="UP001150538"/>
    </source>
</evidence>
<dbReference type="PROSITE" id="PS51837">
    <property type="entry name" value="LITAF"/>
    <property type="match status" value="1"/>
</dbReference>
<feature type="region of interest" description="Disordered" evidence="6">
    <location>
        <begin position="161"/>
        <end position="180"/>
    </location>
</feature>
<comment type="similarity">
    <text evidence="2">Belongs to the CDIP1/LITAF family.</text>
</comment>
<comment type="subcellular location">
    <subcellularLocation>
        <location evidence="1">Membrane</location>
        <topology evidence="1">Peripheral membrane protein</topology>
    </subcellularLocation>
</comment>
<feature type="domain" description="LITAF" evidence="7">
    <location>
        <begin position="74"/>
        <end position="156"/>
    </location>
</feature>
<dbReference type="SMART" id="SM00714">
    <property type="entry name" value="LITAF"/>
    <property type="match status" value="1"/>
</dbReference>
<feature type="compositionally biased region" description="Low complexity" evidence="6">
    <location>
        <begin position="42"/>
        <end position="61"/>
    </location>
</feature>
<dbReference type="Proteomes" id="UP001150538">
    <property type="component" value="Unassembled WGS sequence"/>
</dbReference>
<keyword evidence="5" id="KW-0472">Membrane</keyword>
<proteinExistence type="inferred from homology"/>
<evidence type="ECO:0000256" key="3">
    <source>
        <dbReference type="ARBA" id="ARBA00022723"/>
    </source>
</evidence>
<evidence type="ECO:0000256" key="1">
    <source>
        <dbReference type="ARBA" id="ARBA00004170"/>
    </source>
</evidence>
<dbReference type="Pfam" id="PF10601">
    <property type="entry name" value="zf-LITAF-like"/>
    <property type="match status" value="1"/>
</dbReference>
<evidence type="ECO:0000313" key="8">
    <source>
        <dbReference type="EMBL" id="KAJ1920816.1"/>
    </source>
</evidence>
<feature type="region of interest" description="Disordered" evidence="6">
    <location>
        <begin position="1"/>
        <end position="84"/>
    </location>
</feature>
<keyword evidence="4" id="KW-0862">Zinc</keyword>
<evidence type="ECO:0000256" key="6">
    <source>
        <dbReference type="SAM" id="MobiDB-lite"/>
    </source>
</evidence>
<organism evidence="8 9">
    <name type="scientific">Mycoemilia scoparia</name>
    <dbReference type="NCBI Taxonomy" id="417184"/>
    <lineage>
        <taxon>Eukaryota</taxon>
        <taxon>Fungi</taxon>
        <taxon>Fungi incertae sedis</taxon>
        <taxon>Zoopagomycota</taxon>
        <taxon>Kickxellomycotina</taxon>
        <taxon>Kickxellomycetes</taxon>
        <taxon>Kickxellales</taxon>
        <taxon>Kickxellaceae</taxon>
        <taxon>Mycoemilia</taxon>
    </lineage>
</organism>